<protein>
    <recommendedName>
        <fullName evidence="1">CN hydrolase domain-containing protein</fullName>
    </recommendedName>
</protein>
<dbReference type="PROSITE" id="PS50263">
    <property type="entry name" value="CN_HYDROLASE"/>
    <property type="match status" value="1"/>
</dbReference>
<dbReference type="InterPro" id="IPR003010">
    <property type="entry name" value="C-N_Hydrolase"/>
</dbReference>
<name>A0A9N9Z8S6_9HYPO</name>
<dbReference type="PANTHER" id="PTHR11750">
    <property type="entry name" value="PROTEIN N-TERMINAL AMIDASE"/>
    <property type="match status" value="1"/>
</dbReference>
<dbReference type="EMBL" id="CABFOC020000042">
    <property type="protein sequence ID" value="CAH0051600.1"/>
    <property type="molecule type" value="Genomic_DNA"/>
</dbReference>
<accession>A0A9N9Z8S6</accession>
<proteinExistence type="predicted"/>
<dbReference type="Proteomes" id="UP000775872">
    <property type="component" value="Unassembled WGS sequence"/>
</dbReference>
<dbReference type="Gene3D" id="3.60.110.10">
    <property type="entry name" value="Carbon-nitrogen hydrolase"/>
    <property type="match status" value="1"/>
</dbReference>
<keyword evidence="3" id="KW-1185">Reference proteome</keyword>
<feature type="domain" description="CN hydrolase" evidence="1">
    <location>
        <begin position="1"/>
        <end position="277"/>
    </location>
</feature>
<sequence>MRIGLVQFSPVAGKTVRNMKQVDRILRESAVGQLDMLVLPEMAFSGYYFASAQDIEPYLEPTSSGHSTLWAQRVAKQLRCFVTIGYPERTTTSPVRRYSSCVVVSDTGEVVANYRKSSLYFQDETWAEEGEGFFAGEMQKLGQVAIGICMDLNPYQFRAAWSEFEFARHVVRHKARLVLMPLAWVTVQDPAEFDKGAGDPDKATLDYWIRRFEPVAGGNGIHGGEETVVVLANRCGREADNLYAGTSCVLGFGGGEPHVYAVASRSSVGLVVADTSP</sequence>
<dbReference type="GO" id="GO:0030163">
    <property type="term" value="P:protein catabolic process"/>
    <property type="evidence" value="ECO:0007669"/>
    <property type="project" value="TreeGrafter"/>
</dbReference>
<dbReference type="OrthoDB" id="201515at2759"/>
<reference evidence="3" key="1">
    <citation type="submission" date="2019-06" db="EMBL/GenBank/DDBJ databases">
        <authorList>
            <person name="Broberg M."/>
        </authorList>
    </citation>
    <scope>NUCLEOTIDE SEQUENCE [LARGE SCALE GENOMIC DNA]</scope>
</reference>
<reference evidence="2 3" key="2">
    <citation type="submission" date="2021-10" db="EMBL/GenBank/DDBJ databases">
        <authorList>
            <person name="Piombo E."/>
        </authorList>
    </citation>
    <scope>NUCLEOTIDE SEQUENCE [LARGE SCALE GENOMIC DNA]</scope>
</reference>
<dbReference type="SUPFAM" id="SSF56317">
    <property type="entry name" value="Carbon-nitrogen hydrolase"/>
    <property type="match status" value="1"/>
</dbReference>
<dbReference type="GO" id="GO:0008418">
    <property type="term" value="F:protein-N-terminal asparagine amidohydrolase activity"/>
    <property type="evidence" value="ECO:0007669"/>
    <property type="project" value="InterPro"/>
</dbReference>
<dbReference type="Pfam" id="PF00795">
    <property type="entry name" value="CN_hydrolase"/>
    <property type="match status" value="1"/>
</dbReference>
<comment type="caution">
    <text evidence="2">The sequence shown here is derived from an EMBL/GenBank/DDBJ whole genome shotgun (WGS) entry which is preliminary data.</text>
</comment>
<evidence type="ECO:0000313" key="3">
    <source>
        <dbReference type="Proteomes" id="UP000775872"/>
    </source>
</evidence>
<dbReference type="InterPro" id="IPR036526">
    <property type="entry name" value="C-N_Hydrolase_sf"/>
</dbReference>
<dbReference type="PANTHER" id="PTHR11750:SF26">
    <property type="entry name" value="PROTEIN N-TERMINAL AMIDASE"/>
    <property type="match status" value="1"/>
</dbReference>
<dbReference type="AlphaFoldDB" id="A0A9N9Z8S6"/>
<gene>
    <name evidence="2" type="ORF">CSOL1703_00014249</name>
</gene>
<dbReference type="InterPro" id="IPR039703">
    <property type="entry name" value="Nta1"/>
</dbReference>
<evidence type="ECO:0000259" key="1">
    <source>
        <dbReference type="PROSITE" id="PS50263"/>
    </source>
</evidence>
<organism evidence="2 3">
    <name type="scientific">Clonostachys solani</name>
    <dbReference type="NCBI Taxonomy" id="160281"/>
    <lineage>
        <taxon>Eukaryota</taxon>
        <taxon>Fungi</taxon>
        <taxon>Dikarya</taxon>
        <taxon>Ascomycota</taxon>
        <taxon>Pezizomycotina</taxon>
        <taxon>Sordariomycetes</taxon>
        <taxon>Hypocreomycetidae</taxon>
        <taxon>Hypocreales</taxon>
        <taxon>Bionectriaceae</taxon>
        <taxon>Clonostachys</taxon>
    </lineage>
</organism>
<dbReference type="GO" id="GO:0070773">
    <property type="term" value="F:protein-N-terminal glutamine amidohydrolase activity"/>
    <property type="evidence" value="ECO:0007669"/>
    <property type="project" value="InterPro"/>
</dbReference>
<evidence type="ECO:0000313" key="2">
    <source>
        <dbReference type="EMBL" id="CAH0051600.1"/>
    </source>
</evidence>